<keyword evidence="2" id="KW-1185">Reference proteome</keyword>
<accession>A4G5C4</accession>
<evidence type="ECO:0000313" key="2">
    <source>
        <dbReference type="Proteomes" id="UP000006697"/>
    </source>
</evidence>
<dbReference type="Proteomes" id="UP000006697">
    <property type="component" value="Chromosome"/>
</dbReference>
<dbReference type="EMBL" id="CU207211">
    <property type="protein sequence ID" value="CAL61711.1"/>
    <property type="molecule type" value="Genomic_DNA"/>
</dbReference>
<sequence length="69" mass="8102">MDNKTVTDAIMDRMAHSFKRLAQAPESSYLIEQFDHKYGVVPTSMMSIRPETSNRHQIQYAYFFAERTL</sequence>
<proteinExistence type="predicted"/>
<reference evidence="1 2" key="1">
    <citation type="journal article" date="2007" name="PLoS Genet.">
        <title>A tale of two oxidation states: bacterial colonization of arsenic-rich environments.</title>
        <authorList>
            <person name="Muller D."/>
            <person name="Medigue C."/>
            <person name="Koechler S."/>
            <person name="Barbe V."/>
            <person name="Barakat M."/>
            <person name="Talla E."/>
            <person name="Bonnefoy V."/>
            <person name="Krin E."/>
            <person name="Arsene-Ploetze F."/>
            <person name="Carapito C."/>
            <person name="Chandler M."/>
            <person name="Cournoyer B."/>
            <person name="Cruveiller S."/>
            <person name="Dossat C."/>
            <person name="Duval S."/>
            <person name="Heymann M."/>
            <person name="Leize E."/>
            <person name="Lieutaud A."/>
            <person name="Lievremont D."/>
            <person name="Makita Y."/>
            <person name="Mangenot S."/>
            <person name="Nitschke W."/>
            <person name="Ortet P."/>
            <person name="Perdrial N."/>
            <person name="Schoepp B."/>
            <person name="Siguier N."/>
            <person name="Simeonova D.D."/>
            <person name="Rouy Z."/>
            <person name="Segurens B."/>
            <person name="Turlin E."/>
            <person name="Vallenet D."/>
            <person name="Van Dorsselaer A."/>
            <person name="Weiss S."/>
            <person name="Weissenbach J."/>
            <person name="Lett M.C."/>
            <person name="Danchin A."/>
            <person name="Bertin P.N."/>
        </authorList>
    </citation>
    <scope>NUCLEOTIDE SEQUENCE [LARGE SCALE GENOMIC DNA]</scope>
    <source>
        <strain evidence="2">ULPAs1</strain>
    </source>
</reference>
<dbReference type="STRING" id="204773.HEAR1547"/>
<dbReference type="AlphaFoldDB" id="A4G5C4"/>
<dbReference type="HOGENOM" id="CLU_2770258_0_0_4"/>
<evidence type="ECO:0000313" key="1">
    <source>
        <dbReference type="EMBL" id="CAL61711.1"/>
    </source>
</evidence>
<dbReference type="KEGG" id="har:HEAR1547"/>
<organism evidence="1 2">
    <name type="scientific">Herminiimonas arsenicoxydans</name>
    <dbReference type="NCBI Taxonomy" id="204773"/>
    <lineage>
        <taxon>Bacteria</taxon>
        <taxon>Pseudomonadati</taxon>
        <taxon>Pseudomonadota</taxon>
        <taxon>Betaproteobacteria</taxon>
        <taxon>Burkholderiales</taxon>
        <taxon>Oxalobacteraceae</taxon>
        <taxon>Herminiimonas</taxon>
    </lineage>
</organism>
<gene>
    <name evidence="1" type="ordered locus">HEAR1547</name>
</gene>
<name>A4G5C4_HERAR</name>
<protein>
    <submittedName>
        <fullName evidence="1">Uncharacterized protein</fullName>
    </submittedName>
</protein>